<dbReference type="Proteomes" id="UP000642014">
    <property type="component" value="Unassembled WGS sequence"/>
</dbReference>
<dbReference type="PANTHER" id="PTHR30580">
    <property type="entry name" value="PRIMOSOMAL PROTEIN N"/>
    <property type="match status" value="1"/>
</dbReference>
<dbReference type="AlphaFoldDB" id="A0AAV4KKD6"/>
<feature type="binding site" evidence="8">
    <location>
        <position position="440"/>
    </location>
    <ligand>
        <name>Zn(2+)</name>
        <dbReference type="ChEBI" id="CHEBI:29105"/>
        <label>2</label>
    </ligand>
</feature>
<comment type="subunit">
    <text evidence="8">Component of the replication restart primosome.</text>
</comment>
<dbReference type="PANTHER" id="PTHR30580:SF0">
    <property type="entry name" value="PRIMOSOMAL PROTEIN N"/>
    <property type="match status" value="1"/>
</dbReference>
<evidence type="ECO:0000256" key="4">
    <source>
        <dbReference type="ARBA" id="ARBA00022741"/>
    </source>
</evidence>
<dbReference type="NCBIfam" id="NF011452">
    <property type="entry name" value="PRK14873.1-2"/>
    <property type="match status" value="1"/>
</dbReference>
<dbReference type="GeneID" id="95453384"/>
<evidence type="ECO:0000256" key="7">
    <source>
        <dbReference type="ARBA" id="ARBA00023125"/>
    </source>
</evidence>
<dbReference type="GO" id="GO:0006269">
    <property type="term" value="P:DNA replication, synthesis of primer"/>
    <property type="evidence" value="ECO:0007669"/>
    <property type="project" value="UniProtKB-KW"/>
</dbReference>
<feature type="compositionally biased region" description="Basic and acidic residues" evidence="9">
    <location>
        <begin position="700"/>
        <end position="710"/>
    </location>
</feature>
<dbReference type="InterPro" id="IPR005259">
    <property type="entry name" value="PriA"/>
</dbReference>
<feature type="compositionally biased region" description="Pro residues" evidence="9">
    <location>
        <begin position="171"/>
        <end position="182"/>
    </location>
</feature>
<accession>A0AAV4KKD6</accession>
<protein>
    <recommendedName>
        <fullName evidence="8">Probable replication restart protein PriA</fullName>
    </recommendedName>
    <alternativeName>
        <fullName evidence="8">Putative ATP-dependent DNA helicase PriA</fullName>
    </alternativeName>
</protein>
<dbReference type="RefSeq" id="WP_152369757.1">
    <property type="nucleotide sequence ID" value="NZ_BMSJ01000006.1"/>
</dbReference>
<feature type="binding site" evidence="8">
    <location>
        <position position="457"/>
    </location>
    <ligand>
        <name>Zn(2+)</name>
        <dbReference type="ChEBI" id="CHEBI:29105"/>
        <label>2</label>
    </ligand>
</feature>
<evidence type="ECO:0000256" key="2">
    <source>
        <dbReference type="ARBA" id="ARBA00022705"/>
    </source>
</evidence>
<organism evidence="11 14">
    <name type="scientific">Streptomyces cinereoruber</name>
    <dbReference type="NCBI Taxonomy" id="67260"/>
    <lineage>
        <taxon>Bacteria</taxon>
        <taxon>Bacillati</taxon>
        <taxon>Actinomycetota</taxon>
        <taxon>Actinomycetes</taxon>
        <taxon>Kitasatosporales</taxon>
        <taxon>Streptomycetaceae</taxon>
        <taxon>Streptomyces</taxon>
    </lineage>
</organism>
<dbReference type="HAMAP" id="MF_00983">
    <property type="entry name" value="PriA"/>
    <property type="match status" value="1"/>
</dbReference>
<keyword evidence="5 8" id="KW-0862">Zinc</keyword>
<dbReference type="InterPro" id="IPR027417">
    <property type="entry name" value="P-loop_NTPase"/>
</dbReference>
<dbReference type="Gene3D" id="3.40.50.300">
    <property type="entry name" value="P-loop containing nucleotide triphosphate hydrolases"/>
    <property type="match status" value="1"/>
</dbReference>
<feature type="binding site" evidence="8">
    <location>
        <position position="431"/>
    </location>
    <ligand>
        <name>Zn(2+)</name>
        <dbReference type="ChEBI" id="CHEBI:29105"/>
        <label>1</label>
    </ligand>
</feature>
<evidence type="ECO:0000256" key="8">
    <source>
        <dbReference type="HAMAP-Rule" id="MF_00983"/>
    </source>
</evidence>
<dbReference type="GO" id="GO:0006310">
    <property type="term" value="P:DNA recombination"/>
    <property type="evidence" value="ECO:0007669"/>
    <property type="project" value="InterPro"/>
</dbReference>
<dbReference type="GO" id="GO:1990077">
    <property type="term" value="C:primosome complex"/>
    <property type="evidence" value="ECO:0007669"/>
    <property type="project" value="UniProtKB-UniRule"/>
</dbReference>
<feature type="binding site" evidence="8">
    <location>
        <position position="454"/>
    </location>
    <ligand>
        <name>Zn(2+)</name>
        <dbReference type="ChEBI" id="CHEBI:29105"/>
        <label>2</label>
    </ligand>
</feature>
<reference evidence="12 13" key="2">
    <citation type="submission" date="2017-09" db="EMBL/GenBank/DDBJ databases">
        <authorList>
            <person name="Lee N."/>
            <person name="Cho B.-K."/>
        </authorList>
    </citation>
    <scope>NUCLEOTIDE SEQUENCE [LARGE SCALE GENOMIC DNA]</scope>
    <source>
        <strain evidence="12 13">ATCC 19740</strain>
    </source>
</reference>
<dbReference type="Pfam" id="PF17764">
    <property type="entry name" value="PriA_3primeBD"/>
    <property type="match status" value="1"/>
</dbReference>
<evidence type="ECO:0000256" key="6">
    <source>
        <dbReference type="ARBA" id="ARBA00022840"/>
    </source>
</evidence>
<evidence type="ECO:0000313" key="11">
    <source>
        <dbReference type="EMBL" id="GGR30783.1"/>
    </source>
</evidence>
<dbReference type="GO" id="GO:0043138">
    <property type="term" value="F:3'-5' DNA helicase activity"/>
    <property type="evidence" value="ECO:0007669"/>
    <property type="project" value="TreeGrafter"/>
</dbReference>
<dbReference type="GO" id="GO:0005524">
    <property type="term" value="F:ATP binding"/>
    <property type="evidence" value="ECO:0007669"/>
    <property type="project" value="UniProtKB-UniRule"/>
</dbReference>
<comment type="cofactor">
    <cofactor evidence="8">
        <name>Zn(2+)</name>
        <dbReference type="ChEBI" id="CHEBI:29105"/>
    </cofactor>
    <text evidence="8">Binds 2 zinc ions per subunit.</text>
</comment>
<dbReference type="GO" id="GO:0006270">
    <property type="term" value="P:DNA replication initiation"/>
    <property type="evidence" value="ECO:0007669"/>
    <property type="project" value="TreeGrafter"/>
</dbReference>
<dbReference type="InterPro" id="IPR041222">
    <property type="entry name" value="PriA_3primeBD"/>
</dbReference>
<dbReference type="SUPFAM" id="SSF52540">
    <property type="entry name" value="P-loop containing nucleoside triphosphate hydrolases"/>
    <property type="match status" value="1"/>
</dbReference>
<evidence type="ECO:0000256" key="3">
    <source>
        <dbReference type="ARBA" id="ARBA00022723"/>
    </source>
</evidence>
<feature type="domain" description="Primosomal protein N' 3' DNA-binding" evidence="10">
    <location>
        <begin position="49"/>
        <end position="160"/>
    </location>
</feature>
<dbReference type="Proteomes" id="UP000326029">
    <property type="component" value="Chromosome"/>
</dbReference>
<evidence type="ECO:0000256" key="5">
    <source>
        <dbReference type="ARBA" id="ARBA00022833"/>
    </source>
</evidence>
<comment type="caution">
    <text evidence="8">As this protein does not have any detectable helicase domains, it probably does not have helicase activity.</text>
</comment>
<dbReference type="GO" id="GO:0003677">
    <property type="term" value="F:DNA binding"/>
    <property type="evidence" value="ECO:0007669"/>
    <property type="project" value="UniProtKB-UniRule"/>
</dbReference>
<sequence length="710" mass="75497">MSSENEKPSEEPEQLALIRETVRKAKVPRAKPRTWRGAALAKELPVARVVVNKGVLHLDQFFDYAVPEELDEAARPGVRVRVRFGAGAHQVKNGRREGGRLIDGFLVERRAESDYSGPLAALADVVSPEPVLGPELLGLARAVADRYAGSLADVLQLAVPPRSAAAEGRPSPEPLPPPPAPEPGSWTRYEQGPAFLDSLAHGGAPRAVWNALPGPYWAEEIARAVAATLASGRGALVVVPDGRAADRVDTALTEVLGEGRHVLLTAETGPEKRYARWLAARRGSVRAVVGTRAAMFAPVRDLGLVVVWDDGDGSHSELHAPQPHTREVLLLRAAHDRCAFLLGSTSCTVEAAQLVESGWARALTAGRERVRASAPLVRTVGDGELARDEAARAARLPSLAWQTVREGLKTGPVLVQVPRRGYVPRLACERCRTPARCRHCAGPLEAPGQRELRCGWCGRDDPDWHCAECGSVRLRAQVVGARRTAEELGRAFPAVPVRTSGRDHVLDSVPGRPALVVSTPGAEPVAEGGYAAALLLDGWAMLGRPDLRAGEEALRRWIDAASLVRGQVEGGTVVVVAEPTLRPVQALVRWDPVGHARRELAERAELGFPPVSRMAAVSGPPEAVESFLAAAALPPDAEVLGPVPLPVVRPGGARRPGDPPPGEQWERALVRVPPGSGAALAAALKQARAARTARGGGDPVRVRVDPLDIG</sequence>
<dbReference type="GO" id="GO:0008270">
    <property type="term" value="F:zinc ion binding"/>
    <property type="evidence" value="ECO:0007669"/>
    <property type="project" value="UniProtKB-UniRule"/>
</dbReference>
<comment type="function">
    <text evidence="8">Initiates the restart of stalled replication forks, which reloads the replicative helicase on sites other than the origin of replication. Recognizes and binds to abandoned replication forks and remodels them to uncover a helicase loading site. Promotes assembly of the primosome at these replication forks.</text>
</comment>
<dbReference type="InterPro" id="IPR042115">
    <property type="entry name" value="PriA_3primeBD_sf"/>
</dbReference>
<gene>
    <name evidence="8 11" type="primary">priA</name>
    <name evidence="12" type="ORF">CP977_06335</name>
    <name evidence="11" type="ORF">GCM10010497_36610</name>
</gene>
<dbReference type="FunFam" id="3.40.1440.60:FF:000002">
    <property type="entry name" value="Primosome assembly protein PriA"/>
    <property type="match status" value="1"/>
</dbReference>
<keyword evidence="3 8" id="KW-0479">Metal-binding</keyword>
<keyword evidence="13" id="KW-1185">Reference proteome</keyword>
<feature type="binding site" evidence="8">
    <location>
        <position position="437"/>
    </location>
    <ligand>
        <name>Zn(2+)</name>
        <dbReference type="ChEBI" id="CHEBI:29105"/>
        <label>2</label>
    </ligand>
</feature>
<dbReference type="GO" id="GO:0006302">
    <property type="term" value="P:double-strand break repair"/>
    <property type="evidence" value="ECO:0007669"/>
    <property type="project" value="InterPro"/>
</dbReference>
<dbReference type="EMBL" id="CP023693">
    <property type="protein sequence ID" value="QEV31825.1"/>
    <property type="molecule type" value="Genomic_DNA"/>
</dbReference>
<evidence type="ECO:0000256" key="9">
    <source>
        <dbReference type="SAM" id="MobiDB-lite"/>
    </source>
</evidence>
<proteinExistence type="inferred from homology"/>
<evidence type="ECO:0000259" key="10">
    <source>
        <dbReference type="Pfam" id="PF17764"/>
    </source>
</evidence>
<keyword evidence="7 8" id="KW-0238">DNA-binding</keyword>
<keyword evidence="6 8" id="KW-0067">ATP-binding</keyword>
<evidence type="ECO:0000256" key="1">
    <source>
        <dbReference type="ARBA" id="ARBA00022515"/>
    </source>
</evidence>
<keyword evidence="4 8" id="KW-0547">Nucleotide-binding</keyword>
<name>A0AAV4KKD6_9ACTN</name>
<feature type="region of interest" description="Disordered" evidence="9">
    <location>
        <begin position="162"/>
        <end position="189"/>
    </location>
</feature>
<keyword evidence="1 8" id="KW-0639">Primosome</keyword>
<evidence type="ECO:0000313" key="13">
    <source>
        <dbReference type="Proteomes" id="UP000326029"/>
    </source>
</evidence>
<reference evidence="11" key="3">
    <citation type="submission" date="2023-08" db="EMBL/GenBank/DDBJ databases">
        <authorList>
            <person name="Sun Q."/>
            <person name="Ohkuma M."/>
        </authorList>
    </citation>
    <scope>NUCLEOTIDE SEQUENCE</scope>
    <source>
        <strain evidence="11">JCM 4205</strain>
    </source>
</reference>
<feature type="binding site" evidence="8">
    <location>
        <position position="428"/>
    </location>
    <ligand>
        <name>Zn(2+)</name>
        <dbReference type="ChEBI" id="CHEBI:29105"/>
        <label>1</label>
    </ligand>
</feature>
<comment type="similarity">
    <text evidence="8">Belongs to the helicase family. PriA subfamily.</text>
</comment>
<feature type="binding site" evidence="8">
    <location>
        <position position="466"/>
    </location>
    <ligand>
        <name>Zn(2+)</name>
        <dbReference type="ChEBI" id="CHEBI:29105"/>
        <label>1</label>
    </ligand>
</feature>
<dbReference type="EMBL" id="BMSJ01000006">
    <property type="protein sequence ID" value="GGR30783.1"/>
    <property type="molecule type" value="Genomic_DNA"/>
</dbReference>
<reference evidence="11 14" key="1">
    <citation type="journal article" date="2014" name="Int. J. Syst. Evol. Microbiol.">
        <title>Complete genome sequence of Corynebacterium casei LMG S-19264T (=DSM 44701T), isolated from a smear-ripened cheese.</title>
        <authorList>
            <consortium name="US DOE Joint Genome Institute (JGI-PGF)"/>
            <person name="Walter F."/>
            <person name="Albersmeier A."/>
            <person name="Kalinowski J."/>
            <person name="Ruckert C."/>
        </authorList>
    </citation>
    <scope>NUCLEOTIDE SEQUENCE [LARGE SCALE GENOMIC DNA]</scope>
    <source>
        <strain evidence="11 14">JCM 4205</strain>
    </source>
</reference>
<feature type="region of interest" description="Disordered" evidence="9">
    <location>
        <begin position="689"/>
        <end position="710"/>
    </location>
</feature>
<dbReference type="Gene3D" id="3.40.1440.60">
    <property type="entry name" value="PriA, 3(prime) DNA-binding domain"/>
    <property type="match status" value="1"/>
</dbReference>
<feature type="binding site" evidence="8">
    <location>
        <position position="469"/>
    </location>
    <ligand>
        <name>Zn(2+)</name>
        <dbReference type="ChEBI" id="CHEBI:29105"/>
        <label>1</label>
    </ligand>
</feature>
<evidence type="ECO:0000313" key="14">
    <source>
        <dbReference type="Proteomes" id="UP000642014"/>
    </source>
</evidence>
<evidence type="ECO:0000313" key="12">
    <source>
        <dbReference type="EMBL" id="QEV31825.1"/>
    </source>
</evidence>
<keyword evidence="2 8" id="KW-0235">DNA replication</keyword>